<accession>A0ABQ7BEA2</accession>
<feature type="chain" id="PRO_5045828115" evidence="1">
    <location>
        <begin position="26"/>
        <end position="197"/>
    </location>
</feature>
<comment type="caution">
    <text evidence="2">The sequence shown here is derived from an EMBL/GenBank/DDBJ whole genome shotgun (WGS) entry which is preliminary data.</text>
</comment>
<keyword evidence="1" id="KW-0732">Signal</keyword>
<protein>
    <submittedName>
        <fullName evidence="2">Uncharacterized protein</fullName>
    </submittedName>
</protein>
<feature type="signal peptide" evidence="1">
    <location>
        <begin position="1"/>
        <end position="25"/>
    </location>
</feature>
<dbReference type="Proteomes" id="UP000266723">
    <property type="component" value="Unassembled WGS sequence"/>
</dbReference>
<sequence>MWDQRLSVAFQSWTILIVTTSKAEACGLRNHHAIKQVWRKEEEELEEEEKNQGRFSVIIDSSLLRWCQKIQSAQQMLLKAICKGQKKVNSNDGIVASTSTDIVPRKSNETVARISTDTVAEIGSYCSCDTVAGLLQQSLIQGRRVDIPASIDDNMPLSVDRASRISIDRHLTVSIDRHLTVSIDAHHQRASLKGISL</sequence>
<dbReference type="EMBL" id="QGKV02001507">
    <property type="protein sequence ID" value="KAF3530863.1"/>
    <property type="molecule type" value="Genomic_DNA"/>
</dbReference>
<evidence type="ECO:0000256" key="1">
    <source>
        <dbReference type="SAM" id="SignalP"/>
    </source>
</evidence>
<name>A0ABQ7BEA2_BRACR</name>
<keyword evidence="3" id="KW-1185">Reference proteome</keyword>
<evidence type="ECO:0000313" key="3">
    <source>
        <dbReference type="Proteomes" id="UP000266723"/>
    </source>
</evidence>
<proteinExistence type="predicted"/>
<organism evidence="2 3">
    <name type="scientific">Brassica cretica</name>
    <name type="common">Mustard</name>
    <dbReference type="NCBI Taxonomy" id="69181"/>
    <lineage>
        <taxon>Eukaryota</taxon>
        <taxon>Viridiplantae</taxon>
        <taxon>Streptophyta</taxon>
        <taxon>Embryophyta</taxon>
        <taxon>Tracheophyta</taxon>
        <taxon>Spermatophyta</taxon>
        <taxon>Magnoliopsida</taxon>
        <taxon>eudicotyledons</taxon>
        <taxon>Gunneridae</taxon>
        <taxon>Pentapetalae</taxon>
        <taxon>rosids</taxon>
        <taxon>malvids</taxon>
        <taxon>Brassicales</taxon>
        <taxon>Brassicaceae</taxon>
        <taxon>Brassiceae</taxon>
        <taxon>Brassica</taxon>
    </lineage>
</organism>
<reference evidence="2 3" key="1">
    <citation type="journal article" date="2020" name="BMC Genomics">
        <title>Intraspecific diversification of the crop wild relative Brassica cretica Lam. using demographic model selection.</title>
        <authorList>
            <person name="Kioukis A."/>
            <person name="Michalopoulou V.A."/>
            <person name="Briers L."/>
            <person name="Pirintsos S."/>
            <person name="Studholme D.J."/>
            <person name="Pavlidis P."/>
            <person name="Sarris P.F."/>
        </authorList>
    </citation>
    <scope>NUCLEOTIDE SEQUENCE [LARGE SCALE GENOMIC DNA]</scope>
    <source>
        <strain evidence="3">cv. PFS-1207/04</strain>
    </source>
</reference>
<evidence type="ECO:0000313" key="2">
    <source>
        <dbReference type="EMBL" id="KAF3530863.1"/>
    </source>
</evidence>
<gene>
    <name evidence="2" type="ORF">DY000_02039840</name>
</gene>